<dbReference type="CDD" id="cd07043">
    <property type="entry name" value="STAS_anti-anti-sigma_factors"/>
    <property type="match status" value="1"/>
</dbReference>
<dbReference type="InterPro" id="IPR058548">
    <property type="entry name" value="MlaB-like_STAS"/>
</dbReference>
<name>A0A5B8C4G0_9MICO</name>
<dbReference type="PROSITE" id="PS50801">
    <property type="entry name" value="STAS"/>
    <property type="match status" value="1"/>
</dbReference>
<evidence type="ECO:0000259" key="1">
    <source>
        <dbReference type="PROSITE" id="PS50801"/>
    </source>
</evidence>
<dbReference type="OrthoDB" id="4827422at2"/>
<dbReference type="KEGG" id="gyu:FE374_10900"/>
<evidence type="ECO:0000313" key="2">
    <source>
        <dbReference type="EMBL" id="QDC25047.1"/>
    </source>
</evidence>
<reference evidence="2 3" key="1">
    <citation type="submission" date="2019-05" db="EMBL/GenBank/DDBJ databases">
        <title>Georgenia *** sp. nov., and Georgenia *** sp. nov., isolated from the intestinal contents of plateau pika (Ochotona curzoniae) in the Qinghai-Tibet plateau of China.</title>
        <authorList>
            <person name="Tian Z."/>
        </authorList>
    </citation>
    <scope>NUCLEOTIDE SEQUENCE [LARGE SCALE GENOMIC DNA]</scope>
    <source>
        <strain evidence="2 3">Z443</strain>
    </source>
</reference>
<dbReference type="Pfam" id="PF13466">
    <property type="entry name" value="STAS_2"/>
    <property type="match status" value="1"/>
</dbReference>
<dbReference type="EMBL" id="CP040915">
    <property type="protein sequence ID" value="QDC25047.1"/>
    <property type="molecule type" value="Genomic_DNA"/>
</dbReference>
<dbReference type="Proteomes" id="UP000314616">
    <property type="component" value="Chromosome"/>
</dbReference>
<organism evidence="2 3">
    <name type="scientific">Georgenia yuyongxinii</name>
    <dbReference type="NCBI Taxonomy" id="2589797"/>
    <lineage>
        <taxon>Bacteria</taxon>
        <taxon>Bacillati</taxon>
        <taxon>Actinomycetota</taxon>
        <taxon>Actinomycetes</taxon>
        <taxon>Micrococcales</taxon>
        <taxon>Bogoriellaceae</taxon>
        <taxon>Georgenia</taxon>
    </lineage>
</organism>
<accession>A0A5B8C4G0</accession>
<protein>
    <submittedName>
        <fullName evidence="2">STAS domain-containing protein</fullName>
    </submittedName>
</protein>
<dbReference type="InterPro" id="IPR002645">
    <property type="entry name" value="STAS_dom"/>
</dbReference>
<dbReference type="SUPFAM" id="SSF52091">
    <property type="entry name" value="SpoIIaa-like"/>
    <property type="match status" value="1"/>
</dbReference>
<proteinExistence type="predicted"/>
<dbReference type="AlphaFoldDB" id="A0A5B8C4G0"/>
<evidence type="ECO:0000313" key="3">
    <source>
        <dbReference type="Proteomes" id="UP000314616"/>
    </source>
</evidence>
<feature type="domain" description="STAS" evidence="1">
    <location>
        <begin position="30"/>
        <end position="110"/>
    </location>
</feature>
<dbReference type="Gene3D" id="3.30.750.24">
    <property type="entry name" value="STAS domain"/>
    <property type="match status" value="1"/>
</dbReference>
<dbReference type="InterPro" id="IPR036513">
    <property type="entry name" value="STAS_dom_sf"/>
</dbReference>
<gene>
    <name evidence="2" type="ORF">FE374_10900</name>
</gene>
<sequence>MHDGGVKAGPSFADVPGSAAVLTSATQARLVLAGEVDVSMNDELMEASTELEQTGLPIDVDVRHVTFMDSSVIAVLARLTHRVPSRLRLIEPPDVVRFLLDVTKIGELVEVLDADPGFPGQDGTRGAGGVGAEVVPDPALSMRTDAPVLADGA</sequence>